<dbReference type="Pfam" id="PF00023">
    <property type="entry name" value="Ank"/>
    <property type="match status" value="1"/>
</dbReference>
<dbReference type="InterPro" id="IPR001496">
    <property type="entry name" value="SOCS_box"/>
</dbReference>
<dbReference type="GO" id="GO:0035556">
    <property type="term" value="P:intracellular signal transduction"/>
    <property type="evidence" value="ECO:0007669"/>
    <property type="project" value="InterPro"/>
</dbReference>
<dbReference type="PANTHER" id="PTHR24173">
    <property type="entry name" value="ANKYRIN REPEAT CONTAINING"/>
    <property type="match status" value="1"/>
</dbReference>
<dbReference type="SMART" id="SM00248">
    <property type="entry name" value="ANK"/>
    <property type="match status" value="6"/>
</dbReference>
<evidence type="ECO:0000256" key="4">
    <source>
        <dbReference type="PROSITE-ProRule" id="PRU00023"/>
    </source>
</evidence>
<evidence type="ECO:0000256" key="2">
    <source>
        <dbReference type="ARBA" id="ARBA00022737"/>
    </source>
</evidence>
<dbReference type="Pfam" id="PF12796">
    <property type="entry name" value="Ank_2"/>
    <property type="match status" value="1"/>
</dbReference>
<dbReference type="UniPathway" id="UPA00143"/>
<feature type="repeat" description="ANK" evidence="4">
    <location>
        <begin position="104"/>
        <end position="136"/>
    </location>
</feature>
<dbReference type="GeneID" id="103027155"/>
<dbReference type="SUPFAM" id="SSF48403">
    <property type="entry name" value="Ankyrin repeat"/>
    <property type="match status" value="1"/>
</dbReference>
<dbReference type="GO" id="GO:0016567">
    <property type="term" value="P:protein ubiquitination"/>
    <property type="evidence" value="ECO:0007669"/>
    <property type="project" value="UniProtKB-UniPathway"/>
</dbReference>
<dbReference type="Gene3D" id="1.25.40.20">
    <property type="entry name" value="Ankyrin repeat-containing domain"/>
    <property type="match status" value="2"/>
</dbReference>
<feature type="repeat" description="ANK" evidence="4">
    <location>
        <begin position="137"/>
        <end position="169"/>
    </location>
</feature>
<evidence type="ECO:0000256" key="1">
    <source>
        <dbReference type="ARBA" id="ARBA00004906"/>
    </source>
</evidence>
<proteinExistence type="predicted"/>
<protein>
    <submittedName>
        <fullName evidence="7">Ankyrin repeat and SOCS box containing 4</fullName>
    </submittedName>
    <submittedName>
        <fullName evidence="6">Ankyrin repeat and SOCS box protein 4</fullName>
    </submittedName>
</protein>
<evidence type="ECO:0000313" key="7">
    <source>
        <dbReference type="Ensembl" id="ENSAMXP00005034270.1"/>
    </source>
</evidence>
<dbReference type="CDD" id="cd03723">
    <property type="entry name" value="SOCS_ASB4_ASB18"/>
    <property type="match status" value="1"/>
</dbReference>
<comment type="pathway">
    <text evidence="1">Protein modification; protein ubiquitination.</text>
</comment>
<dbReference type="Gene3D" id="1.10.750.20">
    <property type="entry name" value="SOCS box"/>
    <property type="match status" value="1"/>
</dbReference>
<organism evidence="7 8">
    <name type="scientific">Astyanax mexicanus</name>
    <name type="common">Blind cave fish</name>
    <name type="synonym">Astyanax fasciatus mexicanus</name>
    <dbReference type="NCBI Taxonomy" id="7994"/>
    <lineage>
        <taxon>Eukaryota</taxon>
        <taxon>Metazoa</taxon>
        <taxon>Chordata</taxon>
        <taxon>Craniata</taxon>
        <taxon>Vertebrata</taxon>
        <taxon>Euteleostomi</taxon>
        <taxon>Actinopterygii</taxon>
        <taxon>Neopterygii</taxon>
        <taxon>Teleostei</taxon>
        <taxon>Ostariophysi</taxon>
        <taxon>Characiformes</taxon>
        <taxon>Characoidei</taxon>
        <taxon>Acestrorhamphidae</taxon>
        <taxon>Acestrorhamphinae</taxon>
        <taxon>Astyanax</taxon>
    </lineage>
</organism>
<name>A0A8B9KE47_ASTMX</name>
<dbReference type="InterPro" id="IPR036770">
    <property type="entry name" value="Ankyrin_rpt-contain_sf"/>
</dbReference>
<evidence type="ECO:0000313" key="8">
    <source>
        <dbReference type="Proteomes" id="UP000694621"/>
    </source>
</evidence>
<gene>
    <name evidence="6" type="primary">ASB4</name>
    <name evidence="6" type="ORF">AMEX_G5353</name>
</gene>
<dbReference type="CTD" id="51666"/>
<reference evidence="6 9" key="1">
    <citation type="submission" date="2021-07" db="EMBL/GenBank/DDBJ databases">
        <authorList>
            <person name="Imarazene B."/>
            <person name="Zahm M."/>
            <person name="Klopp C."/>
            <person name="Cabau C."/>
            <person name="Beille S."/>
            <person name="Jouanno E."/>
            <person name="Castinel A."/>
            <person name="Lluch J."/>
            <person name="Gil L."/>
            <person name="Kuchtly C."/>
            <person name="Lopez Roques C."/>
            <person name="Donnadieu C."/>
            <person name="Parrinello H."/>
            <person name="Journot L."/>
            <person name="Du K."/>
            <person name="Schartl M."/>
            <person name="Retaux S."/>
            <person name="Guiguen Y."/>
        </authorList>
    </citation>
    <scope>NUCLEOTIDE SEQUENCE [LARGE SCALE GENOMIC DNA]</scope>
    <source>
        <strain evidence="6">Pach_M1</strain>
        <tissue evidence="6">Testis</tissue>
    </source>
</reference>
<feature type="repeat" description="ANK" evidence="4">
    <location>
        <begin position="249"/>
        <end position="281"/>
    </location>
</feature>
<dbReference type="PROSITE" id="PS50225">
    <property type="entry name" value="SOCS"/>
    <property type="match status" value="1"/>
</dbReference>
<feature type="repeat" description="ANK" evidence="4">
    <location>
        <begin position="172"/>
        <end position="204"/>
    </location>
</feature>
<sequence length="424" mass="47769">MEERVSRRSEALKELKSRFLAALQRDDAAEVGKLLHTTNIDIDTVFDVEDRSMVLASYKQGYWLPGYKLESSWAMGLHVCMMYNSLACALVLLQSGAALNRKPNGKTPLHVACEVSHADCVNLLLNWGARVNSVSLSGHTPLHYCITHESVDCAKQLILKGANVNTASENNEENTPLHTAARFGISELVALYAAHGAEVDALNSHFETPLITAAFWAMDSREQTYSEDHRLVCRILLDYGANPNLQEVDKKTALHKASWNCDPILMQILLEGGADARIMDVNGCAAVQYVLKSLQFRPMSIPERCFQLLLNYGAARVYPKQFHKILQNCYDYPRAVEVMANSYEHLMKTKKWRAAIPDAAYERYRMFYDSLFAACTNSPRTLQHLARCAIRMAMYRRCESGIHQLPLPPPVKRYILLDPVGIVF</sequence>
<dbReference type="InterPro" id="IPR036036">
    <property type="entry name" value="SOCS_box-like_dom_sf"/>
</dbReference>
<accession>A0A8B9KE47</accession>
<dbReference type="AlphaFoldDB" id="A0A8B9KE47"/>
<dbReference type="Pfam" id="PF07525">
    <property type="entry name" value="SOCS_box"/>
    <property type="match status" value="1"/>
</dbReference>
<dbReference type="Proteomes" id="UP000752171">
    <property type="component" value="Unassembled WGS sequence"/>
</dbReference>
<feature type="domain" description="SOCS box" evidence="5">
    <location>
        <begin position="377"/>
        <end position="415"/>
    </location>
</feature>
<keyword evidence="2" id="KW-0677">Repeat</keyword>
<keyword evidence="3 4" id="KW-0040">ANK repeat</keyword>
<dbReference type="KEGG" id="amex:103027155"/>
<evidence type="ECO:0000256" key="3">
    <source>
        <dbReference type="ARBA" id="ARBA00023043"/>
    </source>
</evidence>
<dbReference type="Proteomes" id="UP000694621">
    <property type="component" value="Unplaced"/>
</dbReference>
<dbReference type="EMBL" id="JAICCE010000003">
    <property type="protein sequence ID" value="KAG9279799.1"/>
    <property type="molecule type" value="Genomic_DNA"/>
</dbReference>
<dbReference type="Ensembl" id="ENSAMXT00005037406.1">
    <property type="protein sequence ID" value="ENSAMXP00005034270.1"/>
    <property type="gene ID" value="ENSAMXG00005016531.1"/>
</dbReference>
<dbReference type="SUPFAM" id="SSF158235">
    <property type="entry name" value="SOCS box-like"/>
    <property type="match status" value="1"/>
</dbReference>
<reference evidence="7" key="2">
    <citation type="submission" date="2025-05" db="UniProtKB">
        <authorList>
            <consortium name="Ensembl"/>
        </authorList>
    </citation>
    <scope>IDENTIFICATION</scope>
</reference>
<evidence type="ECO:0000313" key="6">
    <source>
        <dbReference type="EMBL" id="KAG9279799.1"/>
    </source>
</evidence>
<dbReference type="FunFam" id="1.10.750.20:FF:000001">
    <property type="entry name" value="Ankyrin repeat and SOCS box containing 1"/>
    <property type="match status" value="1"/>
</dbReference>
<dbReference type="OMA" id="PIQYVLK"/>
<evidence type="ECO:0000259" key="5">
    <source>
        <dbReference type="PROSITE" id="PS50225"/>
    </source>
</evidence>
<dbReference type="SMART" id="SM00969">
    <property type="entry name" value="SOCS_box"/>
    <property type="match status" value="1"/>
</dbReference>
<dbReference type="OrthoDB" id="539213at2759"/>
<dbReference type="PROSITE" id="PS50088">
    <property type="entry name" value="ANK_REPEAT"/>
    <property type="match status" value="4"/>
</dbReference>
<dbReference type="PROSITE" id="PS50297">
    <property type="entry name" value="ANK_REP_REGION"/>
    <property type="match status" value="3"/>
</dbReference>
<dbReference type="PRINTS" id="PR01415">
    <property type="entry name" value="ANKYRIN"/>
</dbReference>
<evidence type="ECO:0000313" key="9">
    <source>
        <dbReference type="Proteomes" id="UP000752171"/>
    </source>
</evidence>
<dbReference type="InterPro" id="IPR002110">
    <property type="entry name" value="Ankyrin_rpt"/>
</dbReference>
<dbReference type="PANTHER" id="PTHR24173:SF83">
    <property type="entry name" value="SOCS BOX DOMAIN-CONTAINING PROTEIN"/>
    <property type="match status" value="1"/>
</dbReference>